<keyword evidence="10" id="KW-0645">Protease</keyword>
<keyword evidence="3 7" id="KW-0812">Transmembrane</keyword>
<keyword evidence="5 7" id="KW-1133">Transmembrane helix</keyword>
<evidence type="ECO:0000256" key="2">
    <source>
        <dbReference type="ARBA" id="ARBA00009045"/>
    </source>
</evidence>
<evidence type="ECO:0000259" key="9">
    <source>
        <dbReference type="Pfam" id="PF12122"/>
    </source>
</evidence>
<dbReference type="GO" id="GO:0006508">
    <property type="term" value="P:proteolysis"/>
    <property type="evidence" value="ECO:0007669"/>
    <property type="project" value="UniProtKB-KW"/>
</dbReference>
<reference evidence="10 11" key="1">
    <citation type="submission" date="2019-08" db="EMBL/GenBank/DDBJ databases">
        <title>Complete genome sequence of Candidatus Uab amorphum.</title>
        <authorList>
            <person name="Shiratori T."/>
            <person name="Suzuki S."/>
            <person name="Kakizawa Y."/>
            <person name="Ishida K."/>
        </authorList>
    </citation>
    <scope>NUCLEOTIDE SEQUENCE [LARGE SCALE GENOMIC DNA]</scope>
    <source>
        <strain evidence="10 11">SRT547</strain>
    </source>
</reference>
<accession>A0A5S9F1Z9</accession>
<keyword evidence="6 7" id="KW-0472">Membrane</keyword>
<comment type="similarity">
    <text evidence="2">Belongs to the peptidase S54 family.</text>
</comment>
<evidence type="ECO:0000313" key="11">
    <source>
        <dbReference type="Proteomes" id="UP000326354"/>
    </source>
</evidence>
<dbReference type="AlphaFoldDB" id="A0A5S9F1Z9"/>
<feature type="domain" description="Peptidase S54 rhomboid" evidence="8">
    <location>
        <begin position="131"/>
        <end position="264"/>
    </location>
</feature>
<feature type="domain" description="Peptidase S54 GlpG peptidase N-terminal" evidence="9">
    <location>
        <begin position="1"/>
        <end position="66"/>
    </location>
</feature>
<feature type="transmembrane region" description="Helical" evidence="7">
    <location>
        <begin position="133"/>
        <end position="157"/>
    </location>
</feature>
<dbReference type="Gene3D" id="1.20.1540.10">
    <property type="entry name" value="Rhomboid-like"/>
    <property type="match status" value="1"/>
</dbReference>
<evidence type="ECO:0000256" key="4">
    <source>
        <dbReference type="ARBA" id="ARBA00022801"/>
    </source>
</evidence>
<evidence type="ECO:0000256" key="7">
    <source>
        <dbReference type="SAM" id="Phobius"/>
    </source>
</evidence>
<dbReference type="Pfam" id="PF01694">
    <property type="entry name" value="Rhomboid"/>
    <property type="match status" value="1"/>
</dbReference>
<dbReference type="KEGG" id="uam:UABAM_01301"/>
<dbReference type="RefSeq" id="WP_151967183.1">
    <property type="nucleotide sequence ID" value="NZ_AP019860.1"/>
</dbReference>
<dbReference type="EMBL" id="AP019860">
    <property type="protein sequence ID" value="BBM82958.1"/>
    <property type="molecule type" value="Genomic_DNA"/>
</dbReference>
<dbReference type="InterPro" id="IPR050925">
    <property type="entry name" value="Rhomboid_protease_S54"/>
</dbReference>
<dbReference type="Gene3D" id="3.30.70.2350">
    <property type="match status" value="1"/>
</dbReference>
<dbReference type="PANTHER" id="PTHR43731:SF14">
    <property type="entry name" value="PRESENILIN-ASSOCIATED RHOMBOID-LIKE PROTEIN, MITOCHONDRIAL"/>
    <property type="match status" value="1"/>
</dbReference>
<protein>
    <submittedName>
        <fullName evidence="10">Rhomboid family intramembrane serine protease GlpG</fullName>
    </submittedName>
</protein>
<sequence length="267" mass="30387">MRKIGKLQNQKDAQTLSNYLISQDIENVIKNSQDEYVIWVHDEDKLETAKNICNEFTQNPDDGKYANVIVKKPAKKKRAKKVTLVLGPQYPFLTQLFIVVCIIVTGLFHSPALREIIAPHVLILHNPFLSHHWTIITPIFVHFDLLHLVFNMLALNFLGSLIEGKHGSIFYLTQIVVIATISNMAEFMISPSIFGGMSGVLYGQFGYLWIRDRLDKTWDIHLGENVVKLAIVWFFLCWFVIPGIANYAHSAGLLCGMLWGYLAARES</sequence>
<comment type="subcellular location">
    <subcellularLocation>
        <location evidence="1">Membrane</location>
        <topology evidence="1">Multi-pass membrane protein</topology>
    </subcellularLocation>
</comment>
<dbReference type="Pfam" id="PF12122">
    <property type="entry name" value="Rhomboid_N"/>
    <property type="match status" value="1"/>
</dbReference>
<keyword evidence="4" id="KW-0378">Hydrolase</keyword>
<dbReference type="InterPro" id="IPR038236">
    <property type="entry name" value="GlpG_N_sf"/>
</dbReference>
<evidence type="ECO:0000256" key="1">
    <source>
        <dbReference type="ARBA" id="ARBA00004141"/>
    </source>
</evidence>
<feature type="transmembrane region" description="Helical" evidence="7">
    <location>
        <begin position="169"/>
        <end position="187"/>
    </location>
</feature>
<keyword evidence="11" id="KW-1185">Reference proteome</keyword>
<dbReference type="InterPro" id="IPR022732">
    <property type="entry name" value="Peptidase_S54_GlpG_N"/>
</dbReference>
<feature type="transmembrane region" description="Helical" evidence="7">
    <location>
        <begin position="193"/>
        <end position="210"/>
    </location>
</feature>
<evidence type="ECO:0000256" key="6">
    <source>
        <dbReference type="ARBA" id="ARBA00023136"/>
    </source>
</evidence>
<evidence type="ECO:0000259" key="8">
    <source>
        <dbReference type="Pfam" id="PF01694"/>
    </source>
</evidence>
<organism evidence="10 11">
    <name type="scientific">Uabimicrobium amorphum</name>
    <dbReference type="NCBI Taxonomy" id="2596890"/>
    <lineage>
        <taxon>Bacteria</taxon>
        <taxon>Pseudomonadati</taxon>
        <taxon>Planctomycetota</taxon>
        <taxon>Candidatus Uabimicrobiia</taxon>
        <taxon>Candidatus Uabimicrobiales</taxon>
        <taxon>Candidatus Uabimicrobiaceae</taxon>
        <taxon>Candidatus Uabimicrobium</taxon>
    </lineage>
</organism>
<evidence type="ECO:0000256" key="3">
    <source>
        <dbReference type="ARBA" id="ARBA00022692"/>
    </source>
</evidence>
<dbReference type="InterPro" id="IPR035952">
    <property type="entry name" value="Rhomboid-like_sf"/>
</dbReference>
<evidence type="ECO:0000256" key="5">
    <source>
        <dbReference type="ARBA" id="ARBA00022989"/>
    </source>
</evidence>
<dbReference type="InterPro" id="IPR022764">
    <property type="entry name" value="Peptidase_S54_rhomboid_dom"/>
</dbReference>
<dbReference type="OrthoDB" id="9813074at2"/>
<dbReference type="GO" id="GO:0016020">
    <property type="term" value="C:membrane"/>
    <property type="evidence" value="ECO:0007669"/>
    <property type="project" value="UniProtKB-SubCell"/>
</dbReference>
<evidence type="ECO:0000313" key="10">
    <source>
        <dbReference type="EMBL" id="BBM82958.1"/>
    </source>
</evidence>
<gene>
    <name evidence="10" type="ORF">UABAM_01301</name>
</gene>
<dbReference type="GO" id="GO:0004252">
    <property type="term" value="F:serine-type endopeptidase activity"/>
    <property type="evidence" value="ECO:0007669"/>
    <property type="project" value="InterPro"/>
</dbReference>
<feature type="transmembrane region" description="Helical" evidence="7">
    <location>
        <begin position="90"/>
        <end position="113"/>
    </location>
</feature>
<dbReference type="PANTHER" id="PTHR43731">
    <property type="entry name" value="RHOMBOID PROTEASE"/>
    <property type="match status" value="1"/>
</dbReference>
<proteinExistence type="inferred from homology"/>
<dbReference type="SUPFAM" id="SSF144091">
    <property type="entry name" value="Rhomboid-like"/>
    <property type="match status" value="1"/>
</dbReference>
<dbReference type="Proteomes" id="UP000326354">
    <property type="component" value="Chromosome"/>
</dbReference>
<name>A0A5S9F1Z9_UABAM</name>